<name>A0ABT5R7W5_9GAMM</name>
<feature type="transmembrane region" description="Helical" evidence="1">
    <location>
        <begin position="149"/>
        <end position="168"/>
    </location>
</feature>
<dbReference type="Proteomes" id="UP001149400">
    <property type="component" value="Unassembled WGS sequence"/>
</dbReference>
<feature type="non-terminal residue" evidence="2">
    <location>
        <position position="170"/>
    </location>
</feature>
<sequence>MKKRPQYAWWQTIYAQPIANWWNDLREGVDVKPLDDPMEPVMSVTDEILTVRNASHNALFAFMLPMMLASWFMAFTGYDMFWPDLKAIEQSANESISNKMAIFGNDFFEITEEPVALNIYSRVGEDGKTSWGEYINYRRSQYGGGLGKFTFEMALILAPLLAALYLTYRV</sequence>
<feature type="transmembrane region" description="Helical" evidence="1">
    <location>
        <begin position="58"/>
        <end position="78"/>
    </location>
</feature>
<keyword evidence="1" id="KW-0472">Membrane</keyword>
<keyword evidence="1" id="KW-1133">Transmembrane helix</keyword>
<proteinExistence type="predicted"/>
<evidence type="ECO:0000256" key="1">
    <source>
        <dbReference type="SAM" id="Phobius"/>
    </source>
</evidence>
<accession>A0ABT5R7W5</accession>
<gene>
    <name evidence="2" type="ORF">LRP50_24835</name>
</gene>
<evidence type="ECO:0000313" key="3">
    <source>
        <dbReference type="Proteomes" id="UP001149400"/>
    </source>
</evidence>
<evidence type="ECO:0000313" key="2">
    <source>
        <dbReference type="EMBL" id="MDD1796351.1"/>
    </source>
</evidence>
<dbReference type="EMBL" id="JAJUBC010000054">
    <property type="protein sequence ID" value="MDD1796351.1"/>
    <property type="molecule type" value="Genomic_DNA"/>
</dbReference>
<reference evidence="2" key="1">
    <citation type="submission" date="2021-12" db="EMBL/GenBank/DDBJ databases">
        <title>Enterovibrio ZSDZ35 sp. nov. and Enterovibrio ZSDZ42 sp. nov., isolated from coastal seawater in Qingdao.</title>
        <authorList>
            <person name="Zhang P."/>
        </authorList>
    </citation>
    <scope>NUCLEOTIDE SEQUENCE</scope>
    <source>
        <strain evidence="2">ZSDZ42</strain>
    </source>
</reference>
<protein>
    <submittedName>
        <fullName evidence="2">Uncharacterized protein</fullName>
    </submittedName>
</protein>
<keyword evidence="1" id="KW-0812">Transmembrane</keyword>
<keyword evidence="3" id="KW-1185">Reference proteome</keyword>
<organism evidence="2 3">
    <name type="scientific">Enterovibrio gelatinilyticus</name>
    <dbReference type="NCBI Taxonomy" id="2899819"/>
    <lineage>
        <taxon>Bacteria</taxon>
        <taxon>Pseudomonadati</taxon>
        <taxon>Pseudomonadota</taxon>
        <taxon>Gammaproteobacteria</taxon>
        <taxon>Vibrionales</taxon>
        <taxon>Vibrionaceae</taxon>
        <taxon>Enterovibrio</taxon>
    </lineage>
</organism>
<comment type="caution">
    <text evidence="2">The sequence shown here is derived from an EMBL/GenBank/DDBJ whole genome shotgun (WGS) entry which is preliminary data.</text>
</comment>